<protein>
    <submittedName>
        <fullName evidence="4">Cobalamin-binding protein</fullName>
    </submittedName>
</protein>
<evidence type="ECO:0000256" key="1">
    <source>
        <dbReference type="ARBA" id="ARBA00022729"/>
    </source>
</evidence>
<dbReference type="PROSITE" id="PS50983">
    <property type="entry name" value="FE_B12_PBP"/>
    <property type="match status" value="1"/>
</dbReference>
<dbReference type="CDD" id="cd01144">
    <property type="entry name" value="BtuF"/>
    <property type="match status" value="1"/>
</dbReference>
<gene>
    <name evidence="4" type="ORF">AB5I84_03035</name>
</gene>
<dbReference type="PANTHER" id="PTHR30535:SF34">
    <property type="entry name" value="MOLYBDATE-BINDING PROTEIN MOLA"/>
    <property type="match status" value="1"/>
</dbReference>
<sequence>MFTSLWRSALIALLATASVPAWATQRCVVDDDQRELCLAAPAQRIIALSPGATEWVYDAGAGERLVGAVSFSDYPPQANQLPRVGSYQRLDLEALLALQPDLVVAWRSGNPRSQVDTLIRLGVPVYFAEPGDFAGISATVHRLATLAGTEAIGHPRAAAFADEVAALRERYRTATPVTLFYQVWDDPLMTVNDTHFISEAVRLCGGINLFGALPRLTPKLDLEAVLAADPQVIVSGGMGEDDHRWVDAWRRFPSLQAVQAGHLFFVAPSTLQRPSLRLLLGTRALCDHLDQVRSDG</sequence>
<dbReference type="InterPro" id="IPR054828">
    <property type="entry name" value="Vit_B12_bind_prot"/>
</dbReference>
<feature type="signal peptide" evidence="2">
    <location>
        <begin position="1"/>
        <end position="23"/>
    </location>
</feature>
<evidence type="ECO:0000313" key="4">
    <source>
        <dbReference type="EMBL" id="MEY1661119.1"/>
    </source>
</evidence>
<name>A0ABV4AE44_9GAMM</name>
<keyword evidence="5" id="KW-1185">Reference proteome</keyword>
<dbReference type="SUPFAM" id="SSF53807">
    <property type="entry name" value="Helical backbone' metal receptor"/>
    <property type="match status" value="1"/>
</dbReference>
<dbReference type="Proteomes" id="UP001562065">
    <property type="component" value="Unassembled WGS sequence"/>
</dbReference>
<accession>A0ABV4AE44</accession>
<dbReference type="InterPro" id="IPR050902">
    <property type="entry name" value="ABC_Transporter_SBP"/>
</dbReference>
<dbReference type="PANTHER" id="PTHR30535">
    <property type="entry name" value="VITAMIN B12-BINDING PROTEIN"/>
    <property type="match status" value="1"/>
</dbReference>
<evidence type="ECO:0000256" key="2">
    <source>
        <dbReference type="SAM" id="SignalP"/>
    </source>
</evidence>
<proteinExistence type="predicted"/>
<feature type="chain" id="PRO_5046004309" evidence="2">
    <location>
        <begin position="24"/>
        <end position="296"/>
    </location>
</feature>
<dbReference type="Gene3D" id="3.40.50.1980">
    <property type="entry name" value="Nitrogenase molybdenum iron protein domain"/>
    <property type="match status" value="2"/>
</dbReference>
<organism evidence="4 5">
    <name type="scientific">Isoalcanivorax beigongshangi</name>
    <dbReference type="NCBI Taxonomy" id="3238810"/>
    <lineage>
        <taxon>Bacteria</taxon>
        <taxon>Pseudomonadati</taxon>
        <taxon>Pseudomonadota</taxon>
        <taxon>Gammaproteobacteria</taxon>
        <taxon>Oceanospirillales</taxon>
        <taxon>Alcanivoracaceae</taxon>
        <taxon>Isoalcanivorax</taxon>
    </lineage>
</organism>
<evidence type="ECO:0000259" key="3">
    <source>
        <dbReference type="PROSITE" id="PS50983"/>
    </source>
</evidence>
<dbReference type="EMBL" id="JBGCUO010000001">
    <property type="protein sequence ID" value="MEY1661119.1"/>
    <property type="molecule type" value="Genomic_DNA"/>
</dbReference>
<dbReference type="InterPro" id="IPR002491">
    <property type="entry name" value="ABC_transptr_periplasmic_BD"/>
</dbReference>
<keyword evidence="1 2" id="KW-0732">Signal</keyword>
<dbReference type="Pfam" id="PF01497">
    <property type="entry name" value="Peripla_BP_2"/>
    <property type="match status" value="1"/>
</dbReference>
<comment type="caution">
    <text evidence="4">The sequence shown here is derived from an EMBL/GenBank/DDBJ whole genome shotgun (WGS) entry which is preliminary data.</text>
</comment>
<dbReference type="NCBIfam" id="NF038402">
    <property type="entry name" value="TroA_like"/>
    <property type="match status" value="1"/>
</dbReference>
<reference evidence="4 5" key="1">
    <citation type="submission" date="2024-07" db="EMBL/GenBank/DDBJ databases">
        <authorList>
            <person name="Ren Q."/>
        </authorList>
    </citation>
    <scope>NUCLEOTIDE SEQUENCE [LARGE SCALE GENOMIC DNA]</scope>
    <source>
        <strain evidence="4 5">REN37</strain>
    </source>
</reference>
<evidence type="ECO:0000313" key="5">
    <source>
        <dbReference type="Proteomes" id="UP001562065"/>
    </source>
</evidence>
<dbReference type="RefSeq" id="WP_369454360.1">
    <property type="nucleotide sequence ID" value="NZ_JBGCUO010000001.1"/>
</dbReference>
<feature type="domain" description="Fe/B12 periplasmic-binding" evidence="3">
    <location>
        <begin position="44"/>
        <end position="293"/>
    </location>
</feature>